<protein>
    <submittedName>
        <fullName evidence="4">AAA family ATPase</fullName>
    </submittedName>
</protein>
<name>A0ABS5YMG8_9ACTN</name>
<dbReference type="Pfam" id="PF13191">
    <property type="entry name" value="AAA_16"/>
    <property type="match status" value="1"/>
</dbReference>
<dbReference type="PANTHER" id="PTHR16305">
    <property type="entry name" value="TESTICULAR SOLUBLE ADENYLYL CYCLASE"/>
    <property type="match status" value="1"/>
</dbReference>
<keyword evidence="2" id="KW-0067">ATP-binding</keyword>
<dbReference type="SMART" id="SM00421">
    <property type="entry name" value="HTH_LUXR"/>
    <property type="match status" value="1"/>
</dbReference>
<dbReference type="EMBL" id="JAHKKG010000004">
    <property type="protein sequence ID" value="MBU2664637.1"/>
    <property type="molecule type" value="Genomic_DNA"/>
</dbReference>
<accession>A0ABS5YMG8</accession>
<reference evidence="4 5" key="1">
    <citation type="submission" date="2021-06" db="EMBL/GenBank/DDBJ databases">
        <title>Actinoplanes lichenicola sp. nov., and Actinoplanes ovalisporus sp. nov., isolated from lichen in Thailand.</title>
        <authorList>
            <person name="Saeng-In P."/>
            <person name="Kanchanasin P."/>
            <person name="Yuki M."/>
            <person name="Kudo T."/>
            <person name="Ohkuma M."/>
            <person name="Phongsopitanun W."/>
            <person name="Tanasupawat S."/>
        </authorList>
    </citation>
    <scope>NUCLEOTIDE SEQUENCE [LARGE SCALE GENOMIC DNA]</scope>
    <source>
        <strain evidence="4 5">NBRC 110975</strain>
    </source>
</reference>
<dbReference type="Gene3D" id="1.25.40.10">
    <property type="entry name" value="Tetratricopeptide repeat domain"/>
    <property type="match status" value="1"/>
</dbReference>
<dbReference type="PRINTS" id="PR00038">
    <property type="entry name" value="HTHLUXR"/>
</dbReference>
<dbReference type="InterPro" id="IPR000792">
    <property type="entry name" value="Tscrpt_reg_LuxR_C"/>
</dbReference>
<dbReference type="InterPro" id="IPR011990">
    <property type="entry name" value="TPR-like_helical_dom_sf"/>
</dbReference>
<dbReference type="SUPFAM" id="SSF52540">
    <property type="entry name" value="P-loop containing nucleoside triphosphate hydrolases"/>
    <property type="match status" value="1"/>
</dbReference>
<evidence type="ECO:0000256" key="2">
    <source>
        <dbReference type="ARBA" id="ARBA00022840"/>
    </source>
</evidence>
<dbReference type="RefSeq" id="WP_215787422.1">
    <property type="nucleotide sequence ID" value="NZ_JAHKKG010000004.1"/>
</dbReference>
<dbReference type="InterPro" id="IPR041664">
    <property type="entry name" value="AAA_16"/>
</dbReference>
<proteinExistence type="predicted"/>
<dbReference type="InterPro" id="IPR016032">
    <property type="entry name" value="Sig_transdc_resp-reg_C-effctor"/>
</dbReference>
<dbReference type="SUPFAM" id="SSF46894">
    <property type="entry name" value="C-terminal effector domain of the bipartite response regulators"/>
    <property type="match status" value="1"/>
</dbReference>
<feature type="domain" description="HTH luxR-type" evidence="3">
    <location>
        <begin position="850"/>
        <end position="915"/>
    </location>
</feature>
<evidence type="ECO:0000256" key="1">
    <source>
        <dbReference type="ARBA" id="ARBA00022741"/>
    </source>
</evidence>
<evidence type="ECO:0000313" key="5">
    <source>
        <dbReference type="Proteomes" id="UP001519654"/>
    </source>
</evidence>
<evidence type="ECO:0000259" key="3">
    <source>
        <dbReference type="PROSITE" id="PS50043"/>
    </source>
</evidence>
<gene>
    <name evidence="4" type="ORF">KOI35_14130</name>
</gene>
<dbReference type="InterPro" id="IPR036388">
    <property type="entry name" value="WH-like_DNA-bd_sf"/>
</dbReference>
<dbReference type="Proteomes" id="UP001519654">
    <property type="component" value="Unassembled WGS sequence"/>
</dbReference>
<dbReference type="PANTHER" id="PTHR16305:SF35">
    <property type="entry name" value="TRANSCRIPTIONAL ACTIVATOR DOMAIN"/>
    <property type="match status" value="1"/>
</dbReference>
<keyword evidence="5" id="KW-1185">Reference proteome</keyword>
<dbReference type="CDD" id="cd06170">
    <property type="entry name" value="LuxR_C_like"/>
    <property type="match status" value="1"/>
</dbReference>
<comment type="caution">
    <text evidence="4">The sequence shown here is derived from an EMBL/GenBank/DDBJ whole genome shotgun (WGS) entry which is preliminary data.</text>
</comment>
<dbReference type="Gene3D" id="1.10.10.10">
    <property type="entry name" value="Winged helix-like DNA-binding domain superfamily/Winged helix DNA-binding domain"/>
    <property type="match status" value="1"/>
</dbReference>
<organism evidence="4 5">
    <name type="scientific">Paractinoplanes bogorensis</name>
    <dbReference type="NCBI Taxonomy" id="1610840"/>
    <lineage>
        <taxon>Bacteria</taxon>
        <taxon>Bacillati</taxon>
        <taxon>Actinomycetota</taxon>
        <taxon>Actinomycetes</taxon>
        <taxon>Micromonosporales</taxon>
        <taxon>Micromonosporaceae</taxon>
        <taxon>Paractinoplanes</taxon>
    </lineage>
</organism>
<keyword evidence="1" id="KW-0547">Nucleotide-binding</keyword>
<evidence type="ECO:0000313" key="4">
    <source>
        <dbReference type="EMBL" id="MBU2664637.1"/>
    </source>
</evidence>
<dbReference type="PROSITE" id="PS50043">
    <property type="entry name" value="HTH_LUXR_2"/>
    <property type="match status" value="1"/>
</dbReference>
<dbReference type="InterPro" id="IPR027417">
    <property type="entry name" value="P-loop_NTPase"/>
</dbReference>
<dbReference type="Pfam" id="PF00196">
    <property type="entry name" value="GerE"/>
    <property type="match status" value="1"/>
</dbReference>
<sequence length="919" mass="98021">MTSGEATPLFVGRSRESERLRACADEVRSGESRLAVVEGEAGIGKSALLSHFSGSITDFTVLRATADNTETDFPYGVIGQLTRHAGRTALDAFPLLADPAAGSGPHVIGGQLLLLLGELQEAGRPVAVLVDDLQWADRSSTQALGFVLRRLWSDRVLTVLATRPSPGSADESLDKLLRSSERTTRVELTGLGTGDVTRLARGTIDGPMTPGLGERLHDYTGGHPLHVRTVLAEVPADVLRDDALDRWPVPRSLLATITGQLDRLPGDSRALLEAMAVLDARTPLSVAGRLAGLDDPAQALGPALTAGLARWWPNEPESPVGLVHALHRDAIYDALGPERRRNLHAGAAGLVSTAASWGHRVAAATTTDEDLATGLEQAGLLEAAAGRNAVAATRLRWASALSAGRDDRERRLLTACAQSLLTLRADSVLPLRPQVEECAPGPERSCILGIMDMMAGRIPTAEAHLNQAAEDGTGWVTALAGLFLAQITIASGRGAETVEIARRTLATGDLDPATTDLTRALLATGRMWDRGPRAALAELTHLPAASTEVRDDNLDTLATRGVMRLFLGRLPAARDDLRTVALRDQQGASSRLGPATLALQSVVHYLAGEWDESESAADRARAVAASQDQLAFDAAGRFAAVCVDAGRGRWDRAGRRLDELSHIVQSFGSPPDIVYSSLAAATVAQARADFPGQHRALLPLLDGLRPRYQPFRQWQQSLLVEALTGVGELDAAEAVLHELRDEHDGGYVRDVVARLAGQLAEARGRPRDAVEIYGRAATTEVDADVAPLYRAMLEHAYGRLLLATGSASRRDASTWLTRAHGRFGTLRAAPFQQRCRLDLTAAGLSTAESDPGAPLTLTERELSVAHVIANGRTNSEAAAELYVSQKTVEYHLSRIYAKLGISSRRRLADALRSHPGSAV</sequence>